<dbReference type="eggNOG" id="ENOG502R61F">
    <property type="taxonomic scope" value="Eukaryota"/>
</dbReference>
<proteinExistence type="predicted"/>
<dbReference type="Gramene" id="OPUNC10G17580.1">
    <property type="protein sequence ID" value="OPUNC10G17580.1"/>
    <property type="gene ID" value="OPUNC10G17580"/>
</dbReference>
<organism evidence="1">
    <name type="scientific">Oryza punctata</name>
    <name type="common">Red rice</name>
    <dbReference type="NCBI Taxonomy" id="4537"/>
    <lineage>
        <taxon>Eukaryota</taxon>
        <taxon>Viridiplantae</taxon>
        <taxon>Streptophyta</taxon>
        <taxon>Embryophyta</taxon>
        <taxon>Tracheophyta</taxon>
        <taxon>Spermatophyta</taxon>
        <taxon>Magnoliopsida</taxon>
        <taxon>Liliopsida</taxon>
        <taxon>Poales</taxon>
        <taxon>Poaceae</taxon>
        <taxon>BOP clade</taxon>
        <taxon>Oryzoideae</taxon>
        <taxon>Oryzeae</taxon>
        <taxon>Oryzinae</taxon>
        <taxon>Oryza</taxon>
    </lineage>
</organism>
<dbReference type="PANTHER" id="PTHR33890:SF5">
    <property type="entry name" value="OS10G0571000 PROTEIN"/>
    <property type="match status" value="1"/>
</dbReference>
<keyword evidence="2" id="KW-1185">Reference proteome</keyword>
<dbReference type="PANTHER" id="PTHR33890">
    <property type="entry name" value="OS10G0571000 PROTEIN"/>
    <property type="match status" value="1"/>
</dbReference>
<reference evidence="1" key="1">
    <citation type="submission" date="2015-04" db="UniProtKB">
        <authorList>
            <consortium name="EnsemblPlants"/>
        </authorList>
    </citation>
    <scope>IDENTIFICATION</scope>
</reference>
<dbReference type="HOGENOM" id="CLU_1613338_0_0_1"/>
<accession>A0A0E0MB08</accession>
<reference evidence="1" key="2">
    <citation type="submission" date="2018-05" db="EMBL/GenBank/DDBJ databases">
        <title>OpunRS2 (Oryza punctata Reference Sequence Version 2).</title>
        <authorList>
            <person name="Zhang J."/>
            <person name="Kudrna D."/>
            <person name="Lee S."/>
            <person name="Talag J."/>
            <person name="Welchert J."/>
            <person name="Wing R.A."/>
        </authorList>
    </citation>
    <scope>NUCLEOTIDE SEQUENCE [LARGE SCALE GENOMIC DNA]</scope>
</reference>
<sequence>MESEAEGLRRRSSIGGRFRAEIQIDPCVAIPRGPDAGFAAAVREPLVKLQRPKFEFEQWDWDYISWPHDRLDDRKASEEFLHRSALQLNKCERHRLKAPEQQDTELEDQDMFVASLLHVDDEPTGCRSSSEPWRMARQRNAITPHMGAAY</sequence>
<protein>
    <submittedName>
        <fullName evidence="1">Uncharacterized protein</fullName>
    </submittedName>
</protein>
<dbReference type="AlphaFoldDB" id="A0A0E0MB08"/>
<dbReference type="EnsemblPlants" id="OPUNC10G17580.1">
    <property type="protein sequence ID" value="OPUNC10G17580.1"/>
    <property type="gene ID" value="OPUNC10G17580"/>
</dbReference>
<name>A0A0E0MB08_ORYPU</name>
<evidence type="ECO:0000313" key="2">
    <source>
        <dbReference type="Proteomes" id="UP000026962"/>
    </source>
</evidence>
<evidence type="ECO:0000313" key="1">
    <source>
        <dbReference type="EnsemblPlants" id="OPUNC10G17580.1"/>
    </source>
</evidence>
<dbReference type="Proteomes" id="UP000026962">
    <property type="component" value="Chromosome 10"/>
</dbReference>